<feature type="transmembrane region" description="Helical" evidence="1">
    <location>
        <begin position="5"/>
        <end position="22"/>
    </location>
</feature>
<reference evidence="3 4" key="1">
    <citation type="submission" date="2014-11" db="EMBL/GenBank/DDBJ databases">
        <title>Draft Genome Sequence of Vibrio piscirenalis strains CECT 8603T and CECT 8604, two marine Gammaproteobacterium isolated from cultured gilthead sea bream (Sparus aurata).</title>
        <authorList>
            <person name="Arahal D.R."/>
            <person name="Rodrigo-Torres L."/>
            <person name="Lucena T."/>
            <person name="Pujalte M.J."/>
        </authorList>
    </citation>
    <scope>NUCLEOTIDE SEQUENCE [LARGE SCALE GENOMIC DNA]</scope>
    <source>
        <strain evidence="3 4">DCR 1-4-2</strain>
    </source>
</reference>
<dbReference type="SUPFAM" id="SSF56219">
    <property type="entry name" value="DNase I-like"/>
    <property type="match status" value="1"/>
</dbReference>
<sequence length="310" mass="34724">MIRMAIWIGLILPAGLWLILFLNDDIWWLENVTGYPALFAGLYLGMLGLCFITKHWAKSAVCAGLSCVFFLLTPVKARTVLANCSNSVSILQYNVFYDNPDSNSLISYLANHPADLVALQEVSPKLGDKLKSLSDLYPYMYGGQEGVGYPSGQMILSRHALTDSSVFMTPDEQSIIRTTWQVGPQQAITIFAAHPPSPRTKALWHRRNALMKTIESLNHQYPSDEVLVIGDFNLSSRSLRFTKLFLGFQTAPVASWPNWTNLFQTPEASMIAIDHLWLKSASGLRRICQRDSLSHPQGSDHKMIRTTIGY</sequence>
<name>A0A0C2NQA0_9VIBR</name>
<dbReference type="Pfam" id="PF03372">
    <property type="entry name" value="Exo_endo_phos"/>
    <property type="match status" value="1"/>
</dbReference>
<protein>
    <submittedName>
        <fullName evidence="3">Endonuclease</fullName>
    </submittedName>
</protein>
<proteinExistence type="predicted"/>
<keyword evidence="4" id="KW-1185">Reference proteome</keyword>
<dbReference type="AlphaFoldDB" id="A0A0C2NQA0"/>
<dbReference type="GO" id="GO:0004519">
    <property type="term" value="F:endonuclease activity"/>
    <property type="evidence" value="ECO:0007669"/>
    <property type="project" value="UniProtKB-KW"/>
</dbReference>
<evidence type="ECO:0000256" key="1">
    <source>
        <dbReference type="SAM" id="Phobius"/>
    </source>
</evidence>
<organism evidence="3 4">
    <name type="scientific">Vibrio renipiscarius</name>
    <dbReference type="NCBI Taxonomy" id="1461322"/>
    <lineage>
        <taxon>Bacteria</taxon>
        <taxon>Pseudomonadati</taxon>
        <taxon>Pseudomonadota</taxon>
        <taxon>Gammaproteobacteria</taxon>
        <taxon>Vibrionales</taxon>
        <taxon>Vibrionaceae</taxon>
        <taxon>Vibrio</taxon>
    </lineage>
</organism>
<keyword evidence="3" id="KW-0540">Nuclease</keyword>
<accession>A0A0C2NK55</accession>
<dbReference type="STRING" id="1461322.OJ16_15705"/>
<evidence type="ECO:0000313" key="4">
    <source>
        <dbReference type="Proteomes" id="UP000031672"/>
    </source>
</evidence>
<gene>
    <name evidence="3" type="ORF">OJ16_15705</name>
</gene>
<evidence type="ECO:0000259" key="2">
    <source>
        <dbReference type="Pfam" id="PF03372"/>
    </source>
</evidence>
<keyword evidence="3" id="KW-0378">Hydrolase</keyword>
<dbReference type="Gene3D" id="3.60.10.10">
    <property type="entry name" value="Endonuclease/exonuclease/phosphatase"/>
    <property type="match status" value="1"/>
</dbReference>
<dbReference type="EMBL" id="JTKH01000024">
    <property type="protein sequence ID" value="KII76750.1"/>
    <property type="molecule type" value="Genomic_DNA"/>
</dbReference>
<feature type="transmembrane region" description="Helical" evidence="1">
    <location>
        <begin position="59"/>
        <end position="77"/>
    </location>
</feature>
<keyword evidence="1" id="KW-1133">Transmembrane helix</keyword>
<dbReference type="InterPro" id="IPR036691">
    <property type="entry name" value="Endo/exonu/phosph_ase_sf"/>
</dbReference>
<comment type="caution">
    <text evidence="3">The sequence shown here is derived from an EMBL/GenBank/DDBJ whole genome shotgun (WGS) entry which is preliminary data.</text>
</comment>
<dbReference type="Proteomes" id="UP000031672">
    <property type="component" value="Unassembled WGS sequence"/>
</dbReference>
<keyword evidence="3" id="KW-0255">Endonuclease</keyword>
<feature type="domain" description="Endonuclease/exonuclease/phosphatase" evidence="2">
    <location>
        <begin position="91"/>
        <end position="301"/>
    </location>
</feature>
<feature type="transmembrane region" description="Helical" evidence="1">
    <location>
        <begin position="34"/>
        <end position="52"/>
    </location>
</feature>
<keyword evidence="1" id="KW-0472">Membrane</keyword>
<dbReference type="InterPro" id="IPR005135">
    <property type="entry name" value="Endo/exonuclease/phosphatase"/>
</dbReference>
<evidence type="ECO:0000313" key="3">
    <source>
        <dbReference type="EMBL" id="KII76750.1"/>
    </source>
</evidence>
<accession>A0A0C2NQA0</accession>
<keyword evidence="1" id="KW-0812">Transmembrane</keyword>